<dbReference type="Gene3D" id="3.60.21.10">
    <property type="match status" value="1"/>
</dbReference>
<dbReference type="AlphaFoldDB" id="A0A323V9W7"/>
<comment type="caution">
    <text evidence="3">The sequence shown here is derived from an EMBL/GenBank/DDBJ whole genome shotgun (WGS) entry which is preliminary data.</text>
</comment>
<dbReference type="SUPFAM" id="SSF55816">
    <property type="entry name" value="5'-nucleotidase (syn. UDP-sugar hydrolase), C-terminal domain"/>
    <property type="match status" value="1"/>
</dbReference>
<dbReference type="PANTHER" id="PTHR11575">
    <property type="entry name" value="5'-NUCLEOTIDASE-RELATED"/>
    <property type="match status" value="1"/>
</dbReference>
<dbReference type="GO" id="GO:0008253">
    <property type="term" value="F:5'-nucleotidase activity"/>
    <property type="evidence" value="ECO:0007669"/>
    <property type="project" value="TreeGrafter"/>
</dbReference>
<evidence type="ECO:0000256" key="1">
    <source>
        <dbReference type="RuleBase" id="RU362119"/>
    </source>
</evidence>
<accession>A0A323V9W7</accession>
<dbReference type="InterPro" id="IPR008334">
    <property type="entry name" value="5'-Nucleotdase_C"/>
</dbReference>
<organism evidence="3 4">
    <name type="scientific">Modestobacter versicolor</name>
    <dbReference type="NCBI Taxonomy" id="429133"/>
    <lineage>
        <taxon>Bacteria</taxon>
        <taxon>Bacillati</taxon>
        <taxon>Actinomycetota</taxon>
        <taxon>Actinomycetes</taxon>
        <taxon>Geodermatophilales</taxon>
        <taxon>Geodermatophilaceae</taxon>
        <taxon>Modestobacter</taxon>
    </lineage>
</organism>
<feature type="domain" description="5'-Nucleotidase C-terminal" evidence="2">
    <location>
        <begin position="428"/>
        <end position="583"/>
    </location>
</feature>
<dbReference type="InterPro" id="IPR036907">
    <property type="entry name" value="5'-Nucleotdase_C_sf"/>
</dbReference>
<evidence type="ECO:0000313" key="4">
    <source>
        <dbReference type="Proteomes" id="UP000247602"/>
    </source>
</evidence>
<feature type="chain" id="PRO_5039762869" evidence="1">
    <location>
        <begin position="28"/>
        <end position="762"/>
    </location>
</feature>
<gene>
    <name evidence="3" type="ORF">DMO24_09320</name>
</gene>
<keyword evidence="1" id="KW-0732">Signal</keyword>
<dbReference type="OrthoDB" id="1016457at2"/>
<dbReference type="Pfam" id="PF02872">
    <property type="entry name" value="5_nucleotid_C"/>
    <property type="match status" value="1"/>
</dbReference>
<dbReference type="GO" id="GO:0000166">
    <property type="term" value="F:nucleotide binding"/>
    <property type="evidence" value="ECO:0007669"/>
    <property type="project" value="UniProtKB-KW"/>
</dbReference>
<dbReference type="GO" id="GO:0009166">
    <property type="term" value="P:nucleotide catabolic process"/>
    <property type="evidence" value="ECO:0007669"/>
    <property type="project" value="InterPro"/>
</dbReference>
<name>A0A323V9W7_9ACTN</name>
<dbReference type="GO" id="GO:0030288">
    <property type="term" value="C:outer membrane-bounded periplasmic space"/>
    <property type="evidence" value="ECO:0007669"/>
    <property type="project" value="TreeGrafter"/>
</dbReference>
<dbReference type="Proteomes" id="UP000247602">
    <property type="component" value="Unassembled WGS sequence"/>
</dbReference>
<dbReference type="GO" id="GO:0008768">
    <property type="term" value="F:UDP-sugar diphosphatase activity"/>
    <property type="evidence" value="ECO:0007669"/>
    <property type="project" value="TreeGrafter"/>
</dbReference>
<reference evidence="3 4" key="1">
    <citation type="submission" date="2018-06" db="EMBL/GenBank/DDBJ databases">
        <title>Draft genome sequence of Modestobacter versicolor CP153-2.</title>
        <authorList>
            <person name="Gundlapally S.R."/>
        </authorList>
    </citation>
    <scope>NUCLEOTIDE SEQUENCE [LARGE SCALE GENOMIC DNA]</scope>
    <source>
        <strain evidence="3 4">CP153-2</strain>
    </source>
</reference>
<keyword evidence="1" id="KW-0378">Hydrolase</keyword>
<proteinExistence type="inferred from homology"/>
<protein>
    <submittedName>
        <fullName evidence="3">Bifunctional metallophosphatase/5'-nucleotidase</fullName>
    </submittedName>
</protein>
<dbReference type="PANTHER" id="PTHR11575:SF24">
    <property type="entry name" value="5'-NUCLEOTIDASE"/>
    <property type="match status" value="1"/>
</dbReference>
<dbReference type="EMBL" id="QKNV01000076">
    <property type="protein sequence ID" value="PZA21632.1"/>
    <property type="molecule type" value="Genomic_DNA"/>
</dbReference>
<dbReference type="SUPFAM" id="SSF56300">
    <property type="entry name" value="Metallo-dependent phosphatases"/>
    <property type="match status" value="1"/>
</dbReference>
<dbReference type="InterPro" id="IPR006179">
    <property type="entry name" value="5_nucleotidase/apyrase"/>
</dbReference>
<dbReference type="Gene3D" id="3.90.780.10">
    <property type="entry name" value="5'-Nucleotidase, C-terminal domain"/>
    <property type="match status" value="1"/>
</dbReference>
<keyword evidence="4" id="KW-1185">Reference proteome</keyword>
<sequence>MRRTRLSVAALTVAAAAVVGLPAVASASPAGPGKPAAPAADVPVQLMTVNDFHGRINQPTGADGQGIQPGVDGAYGTADDVAVPVGGAATLAATVDEATAAFVAAGGTESSSLLVGLGDVVGASPFESSVFRDESTLEVVNAMGMDVSVVGNHEFDRGTEELRRISGATDGQATDDVTACEGVDPGVTGCFTDSTGEQFGGTDFPYLAANVVSKETGEPMLPAYEVIEVGGGQRIGFIGVVTDTTPTIVSPGGIADVDFLDEAEAINRYVPELQAEGVEAIVALVHEGGDNTGANGADPNGCDQLSGDVVGINEDASAAVDLIVTAHSHQAYNCLLEDPAGQPRLVTQAEYYGRMFTDIRLTIDGTTGDVERYCADYRAANTLVVRDGEDAGIAGIVGFWTAQAAEAGNRVVGEATADIRRAGFFNPDGTFTAVRDGESSLGNLVAEMQLQALRQDPSFGDPAIAFMNPGGLRTDVLAGEVTYSELFNVQPFGNTVNVVTLTGADIRAVLEQQFQAGGPRGSRLQLGTSQGFAYEYDLSQPYGQRVDPATITLDEVVIDPAAEYRVAANSFLIGGGDSFTAFTRGTDPATGPVDVDTAVAYFEANSPVSPPAPDHGTAVTFTTAPAPATGLGGTTAPPAEVGTVAGTSGLTGPEGVGPNCDAAAVISDDTPFRGDKLTVTGTAFAPGEKVTATLNTGAVLGTATVRADGTVVVTKRVPVVLPAGTYTVTLTGSATGETASDTFTLDPVWRELLKRLAELLGR</sequence>
<dbReference type="PRINTS" id="PR01607">
    <property type="entry name" value="APYRASEFAMLY"/>
</dbReference>
<evidence type="ECO:0000313" key="3">
    <source>
        <dbReference type="EMBL" id="PZA21632.1"/>
    </source>
</evidence>
<comment type="similarity">
    <text evidence="1">Belongs to the 5'-nucleotidase family.</text>
</comment>
<feature type="signal peptide" evidence="1">
    <location>
        <begin position="1"/>
        <end position="27"/>
    </location>
</feature>
<evidence type="ECO:0000259" key="2">
    <source>
        <dbReference type="Pfam" id="PF02872"/>
    </source>
</evidence>
<keyword evidence="1" id="KW-0547">Nucleotide-binding</keyword>
<dbReference type="InterPro" id="IPR029052">
    <property type="entry name" value="Metallo-depent_PP-like"/>
</dbReference>